<organism evidence="3 4">
    <name type="scientific">Hyphomicrobium sulfonivorans</name>
    <dbReference type="NCBI Taxonomy" id="121290"/>
    <lineage>
        <taxon>Bacteria</taxon>
        <taxon>Pseudomonadati</taxon>
        <taxon>Pseudomonadota</taxon>
        <taxon>Alphaproteobacteria</taxon>
        <taxon>Hyphomicrobiales</taxon>
        <taxon>Hyphomicrobiaceae</taxon>
        <taxon>Hyphomicrobium</taxon>
    </lineage>
</organism>
<dbReference type="EMBL" id="LMTR01000074">
    <property type="protein sequence ID" value="KWT66034.1"/>
    <property type="molecule type" value="Genomic_DNA"/>
</dbReference>
<dbReference type="OrthoDB" id="7933757at2"/>
<dbReference type="AlphaFoldDB" id="A0A109BC16"/>
<feature type="signal peptide" evidence="2">
    <location>
        <begin position="1"/>
        <end position="23"/>
    </location>
</feature>
<name>A0A109BC16_HYPSL</name>
<proteinExistence type="predicted"/>
<feature type="region of interest" description="Disordered" evidence="1">
    <location>
        <begin position="115"/>
        <end position="172"/>
    </location>
</feature>
<gene>
    <name evidence="3" type="ORF">APY04_2621</name>
</gene>
<evidence type="ECO:0000256" key="1">
    <source>
        <dbReference type="SAM" id="MobiDB-lite"/>
    </source>
</evidence>
<evidence type="ECO:0000256" key="2">
    <source>
        <dbReference type="SAM" id="SignalP"/>
    </source>
</evidence>
<keyword evidence="4" id="KW-1185">Reference proteome</keyword>
<comment type="caution">
    <text evidence="3">The sequence shown here is derived from an EMBL/GenBank/DDBJ whole genome shotgun (WGS) entry which is preliminary data.</text>
</comment>
<dbReference type="PATRIC" id="fig|121290.4.peg.1492"/>
<dbReference type="PROSITE" id="PS51257">
    <property type="entry name" value="PROKAR_LIPOPROTEIN"/>
    <property type="match status" value="1"/>
</dbReference>
<protein>
    <submittedName>
        <fullName evidence="3">Uncharacterized protein</fullName>
    </submittedName>
</protein>
<keyword evidence="2" id="KW-0732">Signal</keyword>
<feature type="chain" id="PRO_5007132523" evidence="2">
    <location>
        <begin position="24"/>
        <end position="172"/>
    </location>
</feature>
<feature type="compositionally biased region" description="Low complexity" evidence="1">
    <location>
        <begin position="119"/>
        <end position="160"/>
    </location>
</feature>
<dbReference type="Proteomes" id="UP000059074">
    <property type="component" value="Unassembled WGS sequence"/>
</dbReference>
<dbReference type="RefSeq" id="WP_068463172.1">
    <property type="nucleotide sequence ID" value="NZ_JAEFBX010000003.1"/>
</dbReference>
<evidence type="ECO:0000313" key="4">
    <source>
        <dbReference type="Proteomes" id="UP000059074"/>
    </source>
</evidence>
<evidence type="ECO:0000313" key="3">
    <source>
        <dbReference type="EMBL" id="KWT66034.1"/>
    </source>
</evidence>
<accession>A0A109BC16</accession>
<reference evidence="3 4" key="1">
    <citation type="submission" date="2015-10" db="EMBL/GenBank/DDBJ databases">
        <title>Transcriptomic analysis of a linuron degrading triple-species bacterial consortium.</title>
        <authorList>
            <person name="Albers P."/>
        </authorList>
    </citation>
    <scope>NUCLEOTIDE SEQUENCE [LARGE SCALE GENOMIC DNA]</scope>
    <source>
        <strain evidence="3 4">WDL6</strain>
    </source>
</reference>
<sequence>MMARSTALVATALACLLSGCADGSLGSGFTTGSINPANETKQAEARSKEALCLTLTSQIEALNSEGISEKVSKAAAKKYKLKSGDLAKADELNKANTEFQAKCSSYPPRNVAEIEPKADAAATTKAAATPPLPTQKSDAQADKSASADASPARTAAATGTQVPGESAAASTP</sequence>